<proteinExistence type="predicted"/>
<evidence type="ECO:0000313" key="2">
    <source>
        <dbReference type="EMBL" id="KAF8562871.1"/>
    </source>
</evidence>
<reference evidence="2 3" key="1">
    <citation type="submission" date="2019-07" db="EMBL/GenBank/DDBJ databases">
        <title>Annotation for the trematode Paragonimus westermani.</title>
        <authorList>
            <person name="Choi Y.-J."/>
        </authorList>
    </citation>
    <scope>NUCLEOTIDE SEQUENCE [LARGE SCALE GENOMIC DNA]</scope>
    <source>
        <strain evidence="2">180907_Pwestermani</strain>
    </source>
</reference>
<dbReference type="OrthoDB" id="10365118at2759"/>
<organism evidence="2 3">
    <name type="scientific">Paragonimus westermani</name>
    <dbReference type="NCBI Taxonomy" id="34504"/>
    <lineage>
        <taxon>Eukaryota</taxon>
        <taxon>Metazoa</taxon>
        <taxon>Spiralia</taxon>
        <taxon>Lophotrochozoa</taxon>
        <taxon>Platyhelminthes</taxon>
        <taxon>Trematoda</taxon>
        <taxon>Digenea</taxon>
        <taxon>Plagiorchiida</taxon>
        <taxon>Troglotremata</taxon>
        <taxon>Troglotrematidae</taxon>
        <taxon>Paragonimus</taxon>
    </lineage>
</organism>
<dbReference type="Proteomes" id="UP000699462">
    <property type="component" value="Unassembled WGS sequence"/>
</dbReference>
<comment type="caution">
    <text evidence="2">The sequence shown here is derived from an EMBL/GenBank/DDBJ whole genome shotgun (WGS) entry which is preliminary data.</text>
</comment>
<gene>
    <name evidence="2" type="ORF">P879_11165</name>
</gene>
<name>A0A8T0D875_9TREM</name>
<evidence type="ECO:0000313" key="3">
    <source>
        <dbReference type="Proteomes" id="UP000699462"/>
    </source>
</evidence>
<feature type="region of interest" description="Disordered" evidence="1">
    <location>
        <begin position="1"/>
        <end position="28"/>
    </location>
</feature>
<dbReference type="AlphaFoldDB" id="A0A8T0D875"/>
<keyword evidence="3" id="KW-1185">Reference proteome</keyword>
<protein>
    <submittedName>
        <fullName evidence="2">Uncharacterized protein</fullName>
    </submittedName>
</protein>
<sequence>MSNEDDLSPPYVKGTYAQPTVMDDRGEFRPSLRQPHVLHPADDFESWEFAVTIYLTCVPENSMGPYISSFLSEETAKVFRTTGVRLTAPAAVI</sequence>
<evidence type="ECO:0000256" key="1">
    <source>
        <dbReference type="SAM" id="MobiDB-lite"/>
    </source>
</evidence>
<accession>A0A8T0D875</accession>
<dbReference type="EMBL" id="JTDF01016357">
    <property type="protein sequence ID" value="KAF8562871.1"/>
    <property type="molecule type" value="Genomic_DNA"/>
</dbReference>